<evidence type="ECO:0000256" key="4">
    <source>
        <dbReference type="ARBA" id="ARBA00047645"/>
    </source>
</evidence>
<accession>A0A512D9L6</accession>
<dbReference type="Proteomes" id="UP000321181">
    <property type="component" value="Unassembled WGS sequence"/>
</dbReference>
<dbReference type="EC" id="3.6.1.7" evidence="2 5"/>
<feature type="domain" description="Acylphosphatase-like" evidence="8">
    <location>
        <begin position="68"/>
        <end position="158"/>
    </location>
</feature>
<evidence type="ECO:0000256" key="2">
    <source>
        <dbReference type="ARBA" id="ARBA00012150"/>
    </source>
</evidence>
<evidence type="ECO:0000256" key="6">
    <source>
        <dbReference type="RuleBase" id="RU000553"/>
    </source>
</evidence>
<dbReference type="InterPro" id="IPR036046">
    <property type="entry name" value="Acylphosphatase-like_dom_sf"/>
</dbReference>
<proteinExistence type="inferred from homology"/>
<reference evidence="9 10" key="1">
    <citation type="submission" date="2019-07" db="EMBL/GenBank/DDBJ databases">
        <title>Whole genome shotgun sequence of Cellulomonas aerilata NBRC 106308.</title>
        <authorList>
            <person name="Hosoyama A."/>
            <person name="Uohara A."/>
            <person name="Ohji S."/>
            <person name="Ichikawa N."/>
        </authorList>
    </citation>
    <scope>NUCLEOTIDE SEQUENCE [LARGE SCALE GENOMIC DNA]</scope>
    <source>
        <strain evidence="9 10">NBRC 106308</strain>
    </source>
</reference>
<evidence type="ECO:0000259" key="8">
    <source>
        <dbReference type="PROSITE" id="PS51160"/>
    </source>
</evidence>
<dbReference type="GO" id="GO:0003998">
    <property type="term" value="F:acylphosphatase activity"/>
    <property type="evidence" value="ECO:0007669"/>
    <property type="project" value="UniProtKB-EC"/>
</dbReference>
<name>A0A512D9L6_9CELL</name>
<dbReference type="PROSITE" id="PS00150">
    <property type="entry name" value="ACYLPHOSPHATASE_1"/>
    <property type="match status" value="1"/>
</dbReference>
<dbReference type="PRINTS" id="PR00112">
    <property type="entry name" value="ACYLPHPHTASE"/>
</dbReference>
<evidence type="ECO:0000313" key="9">
    <source>
        <dbReference type="EMBL" id="GEO33176.1"/>
    </source>
</evidence>
<evidence type="ECO:0000313" key="10">
    <source>
        <dbReference type="Proteomes" id="UP000321181"/>
    </source>
</evidence>
<keyword evidence="10" id="KW-1185">Reference proteome</keyword>
<gene>
    <name evidence="9" type="ORF">CAE01nite_09010</name>
</gene>
<protein>
    <recommendedName>
        <fullName evidence="3 5">Acylphosphatase</fullName>
        <ecNumber evidence="2 5">3.6.1.7</ecNumber>
    </recommendedName>
</protein>
<organism evidence="9 10">
    <name type="scientific">Cellulomonas aerilata</name>
    <dbReference type="NCBI Taxonomy" id="515326"/>
    <lineage>
        <taxon>Bacteria</taxon>
        <taxon>Bacillati</taxon>
        <taxon>Actinomycetota</taxon>
        <taxon>Actinomycetes</taxon>
        <taxon>Micrococcales</taxon>
        <taxon>Cellulomonadaceae</taxon>
        <taxon>Cellulomonas</taxon>
    </lineage>
</organism>
<dbReference type="Gene3D" id="3.30.70.100">
    <property type="match status" value="1"/>
</dbReference>
<comment type="catalytic activity">
    <reaction evidence="4 5 6">
        <text>an acyl phosphate + H2O = a carboxylate + phosphate + H(+)</text>
        <dbReference type="Rhea" id="RHEA:14965"/>
        <dbReference type="ChEBI" id="CHEBI:15377"/>
        <dbReference type="ChEBI" id="CHEBI:15378"/>
        <dbReference type="ChEBI" id="CHEBI:29067"/>
        <dbReference type="ChEBI" id="CHEBI:43474"/>
        <dbReference type="ChEBI" id="CHEBI:59918"/>
        <dbReference type="EC" id="3.6.1.7"/>
    </reaction>
</comment>
<dbReference type="PROSITE" id="PS00151">
    <property type="entry name" value="ACYLPHOSPHATASE_2"/>
    <property type="match status" value="1"/>
</dbReference>
<comment type="caution">
    <text evidence="9">The sequence shown here is derived from an EMBL/GenBank/DDBJ whole genome shotgun (WGS) entry which is preliminary data.</text>
</comment>
<dbReference type="PANTHER" id="PTHR47268:SF4">
    <property type="entry name" value="ACYLPHOSPHATASE"/>
    <property type="match status" value="1"/>
</dbReference>
<dbReference type="SUPFAM" id="SSF54975">
    <property type="entry name" value="Acylphosphatase/BLUF domain-like"/>
    <property type="match status" value="1"/>
</dbReference>
<dbReference type="InterPro" id="IPR017968">
    <property type="entry name" value="Acylphosphatase_CS"/>
</dbReference>
<comment type="similarity">
    <text evidence="1 7">Belongs to the acylphosphatase family.</text>
</comment>
<evidence type="ECO:0000256" key="5">
    <source>
        <dbReference type="PROSITE-ProRule" id="PRU00520"/>
    </source>
</evidence>
<dbReference type="AlphaFoldDB" id="A0A512D9L6"/>
<dbReference type="EMBL" id="BJYY01000004">
    <property type="protein sequence ID" value="GEO33176.1"/>
    <property type="molecule type" value="Genomic_DNA"/>
</dbReference>
<dbReference type="InterPro" id="IPR001792">
    <property type="entry name" value="Acylphosphatase-like_dom"/>
</dbReference>
<dbReference type="Pfam" id="PF00708">
    <property type="entry name" value="Acylphosphatase"/>
    <property type="match status" value="1"/>
</dbReference>
<dbReference type="PROSITE" id="PS51160">
    <property type="entry name" value="ACYLPHOSPHATASE_3"/>
    <property type="match status" value="1"/>
</dbReference>
<dbReference type="PANTHER" id="PTHR47268">
    <property type="entry name" value="ACYLPHOSPHATASE"/>
    <property type="match status" value="1"/>
</dbReference>
<dbReference type="InterPro" id="IPR020456">
    <property type="entry name" value="Acylphosphatase"/>
</dbReference>
<keyword evidence="5 6" id="KW-0378">Hydrolase</keyword>
<feature type="active site" evidence="5">
    <location>
        <position position="83"/>
    </location>
</feature>
<evidence type="ECO:0000256" key="1">
    <source>
        <dbReference type="ARBA" id="ARBA00005614"/>
    </source>
</evidence>
<evidence type="ECO:0000256" key="7">
    <source>
        <dbReference type="RuleBase" id="RU004168"/>
    </source>
</evidence>
<sequence>MQMRQSAGGTGAGGYWFAHVQQIQAVSSAGAIAAPLVVVRCPPHQGRGPRVNARHRAVARRHTGTVIRRRAVVHGSVQGVGFRWSCAREAQRLGVDGWVRNRADGTVEALVEGDPEAVRQLLEWLHHGPRFADVSGVDVVEEDAPPGLADRPGFRVED</sequence>
<evidence type="ECO:0000256" key="3">
    <source>
        <dbReference type="ARBA" id="ARBA00015991"/>
    </source>
</evidence>
<feature type="active site" evidence="5">
    <location>
        <position position="101"/>
    </location>
</feature>